<evidence type="ECO:0000256" key="1">
    <source>
        <dbReference type="SAM" id="MobiDB-lite"/>
    </source>
</evidence>
<dbReference type="RefSeq" id="WP_147850116.1">
    <property type="nucleotide sequence ID" value="NZ_VDUZ01000036.1"/>
</dbReference>
<dbReference type="OrthoDB" id="7666115at2"/>
<gene>
    <name evidence="3" type="ORF">FHP25_27060</name>
</gene>
<dbReference type="Proteomes" id="UP000321638">
    <property type="component" value="Unassembled WGS sequence"/>
</dbReference>
<reference evidence="3 4" key="1">
    <citation type="submission" date="2019-06" db="EMBL/GenBank/DDBJ databases">
        <title>New taxonomy in bacterial strain CC-CFT640, isolated from vineyard.</title>
        <authorList>
            <person name="Lin S.-Y."/>
            <person name="Tsai C.-F."/>
            <person name="Young C.-C."/>
        </authorList>
    </citation>
    <scope>NUCLEOTIDE SEQUENCE [LARGE SCALE GENOMIC DNA]</scope>
    <source>
        <strain evidence="3 4">CC-CFT640</strain>
    </source>
</reference>
<proteinExistence type="predicted"/>
<evidence type="ECO:0000313" key="3">
    <source>
        <dbReference type="EMBL" id="TXL72088.1"/>
    </source>
</evidence>
<protein>
    <submittedName>
        <fullName evidence="3">RcnB family protein</fullName>
    </submittedName>
</protein>
<organism evidence="3 4">
    <name type="scientific">Vineibacter terrae</name>
    <dbReference type="NCBI Taxonomy" id="2586908"/>
    <lineage>
        <taxon>Bacteria</taxon>
        <taxon>Pseudomonadati</taxon>
        <taxon>Pseudomonadota</taxon>
        <taxon>Alphaproteobacteria</taxon>
        <taxon>Hyphomicrobiales</taxon>
        <taxon>Vineibacter</taxon>
    </lineage>
</organism>
<evidence type="ECO:0000256" key="2">
    <source>
        <dbReference type="SAM" id="SignalP"/>
    </source>
</evidence>
<name>A0A5C8PE67_9HYPH</name>
<accession>A0A5C8PE67</accession>
<keyword evidence="4" id="KW-1185">Reference proteome</keyword>
<feature type="region of interest" description="Disordered" evidence="1">
    <location>
        <begin position="23"/>
        <end position="54"/>
    </location>
</feature>
<keyword evidence="2" id="KW-0732">Signal</keyword>
<comment type="caution">
    <text evidence="3">The sequence shown here is derived from an EMBL/GenBank/DDBJ whole genome shotgun (WGS) entry which is preliminary data.</text>
</comment>
<dbReference type="EMBL" id="VDUZ01000036">
    <property type="protein sequence ID" value="TXL72088.1"/>
    <property type="molecule type" value="Genomic_DNA"/>
</dbReference>
<dbReference type="Gene3D" id="3.10.450.160">
    <property type="entry name" value="inner membrane protein cigr"/>
    <property type="match status" value="1"/>
</dbReference>
<evidence type="ECO:0000313" key="4">
    <source>
        <dbReference type="Proteomes" id="UP000321638"/>
    </source>
</evidence>
<feature type="chain" id="PRO_5022708127" evidence="2">
    <location>
        <begin position="21"/>
        <end position="164"/>
    </location>
</feature>
<sequence>MSTRLRRAVIAAATCLTALAGAAANAEKPDGPPGQNKRGGGPAAPAASRPFSTAPGAPTVTIVISPRDQVTIRQYFGQQFAAGRCPPGLAKKNNGCLPPGQAKAWALRQPLPGGLPYYPLPSDLLARLLPPPAGYQYIRVAGDVLLMAIGSRMIVDAVRDLGGP</sequence>
<feature type="signal peptide" evidence="2">
    <location>
        <begin position="1"/>
        <end position="20"/>
    </location>
</feature>
<dbReference type="AlphaFoldDB" id="A0A5C8PE67"/>